<evidence type="ECO:0000256" key="3">
    <source>
        <dbReference type="ARBA" id="ARBA00022723"/>
    </source>
</evidence>
<gene>
    <name evidence="9" type="ORF">I7X43_03075</name>
</gene>
<sequence>MKLRPMALRRINLRPWVLCLSLAAASPMAQPPSGAQLPDLGDSISDTVSLSDERRYGDYIAAEIRGDPASLDDPLLLQYVRGLWRPLVEAARAQGNLTEELWDRFAWEPLLIKERAVNAAAFPGGYFIFNLGLISLSGSRDELAAVMAHELAHATQRHIARGVADEGKGTAIRLLGVLLGALAMAKTGDAGVGYGVMSIAETEAMRRRLSFSRELEREADRVGHGFLVRAGFRSEGMARMFERMEQATHLMDNGAFPYLRTHPLTRERIADARVRVEQDEPQPLPQGAVEHALMAARARVLADSRAEALQAAAQFEAGGRDPDPLAQIAARYGAALAAFKLRQRDRAEASLQVAARLSHALAVAERQQVTRYLAWLRAEGLADLGDGAGSWQALSAYAEDRTYAALMLRAQAVAADGVTAAQRESVLDALQTHLALNPKDALAWERAGRLWAVQGQALRSLRAQAEAHVARGDTRGGLERLRSALRLSRQAGADPIEASVIDARLRAVLYERRRLWSDLYPNRPMPPEFE</sequence>
<organism evidence="9 10">
    <name type="scientific">Inhella gelatinilytica</name>
    <dbReference type="NCBI Taxonomy" id="2795030"/>
    <lineage>
        <taxon>Bacteria</taxon>
        <taxon>Pseudomonadati</taxon>
        <taxon>Pseudomonadota</taxon>
        <taxon>Betaproteobacteria</taxon>
        <taxon>Burkholderiales</taxon>
        <taxon>Sphaerotilaceae</taxon>
        <taxon>Inhella</taxon>
    </lineage>
</organism>
<evidence type="ECO:0000256" key="7">
    <source>
        <dbReference type="SAM" id="SignalP"/>
    </source>
</evidence>
<evidence type="ECO:0000313" key="9">
    <source>
        <dbReference type="EMBL" id="MBH9551823.1"/>
    </source>
</evidence>
<keyword evidence="5" id="KW-0862">Zinc</keyword>
<dbReference type="GO" id="GO:0046872">
    <property type="term" value="F:metal ion binding"/>
    <property type="evidence" value="ECO:0007669"/>
    <property type="project" value="UniProtKB-KW"/>
</dbReference>
<keyword evidence="4" id="KW-0378">Hydrolase</keyword>
<keyword evidence="3" id="KW-0479">Metal-binding</keyword>
<keyword evidence="7" id="KW-0732">Signal</keyword>
<evidence type="ECO:0000256" key="1">
    <source>
        <dbReference type="ARBA" id="ARBA00001947"/>
    </source>
</evidence>
<comment type="caution">
    <text evidence="9">The sequence shown here is derived from an EMBL/GenBank/DDBJ whole genome shotgun (WGS) entry which is preliminary data.</text>
</comment>
<keyword evidence="2" id="KW-0645">Protease</keyword>
<dbReference type="AlphaFoldDB" id="A0A931N9W8"/>
<proteinExistence type="predicted"/>
<feature type="signal peptide" evidence="7">
    <location>
        <begin position="1"/>
        <end position="29"/>
    </location>
</feature>
<dbReference type="PANTHER" id="PTHR22726:SF1">
    <property type="entry name" value="METALLOENDOPEPTIDASE OMA1, MITOCHONDRIAL"/>
    <property type="match status" value="1"/>
</dbReference>
<evidence type="ECO:0000256" key="5">
    <source>
        <dbReference type="ARBA" id="ARBA00022833"/>
    </source>
</evidence>
<protein>
    <submittedName>
        <fullName evidence="9">M48 family metalloprotease</fullName>
    </submittedName>
</protein>
<dbReference type="EMBL" id="JAEDAL010000001">
    <property type="protein sequence ID" value="MBH9551823.1"/>
    <property type="molecule type" value="Genomic_DNA"/>
</dbReference>
<evidence type="ECO:0000313" key="10">
    <source>
        <dbReference type="Proteomes" id="UP000620139"/>
    </source>
</evidence>
<keyword evidence="6 9" id="KW-0482">Metalloprotease</keyword>
<feature type="domain" description="Peptidase M48" evidence="8">
    <location>
        <begin position="107"/>
        <end position="273"/>
    </location>
</feature>
<keyword evidence="10" id="KW-1185">Reference proteome</keyword>
<comment type="cofactor">
    <cofactor evidence="1">
        <name>Zn(2+)</name>
        <dbReference type="ChEBI" id="CHEBI:29105"/>
    </cofactor>
</comment>
<dbReference type="RefSeq" id="WP_198099419.1">
    <property type="nucleotide sequence ID" value="NZ_JAEDAL010000001.1"/>
</dbReference>
<dbReference type="InterPro" id="IPR001915">
    <property type="entry name" value="Peptidase_M48"/>
</dbReference>
<accession>A0A931N9W8</accession>
<dbReference type="GO" id="GO:0004222">
    <property type="term" value="F:metalloendopeptidase activity"/>
    <property type="evidence" value="ECO:0007669"/>
    <property type="project" value="InterPro"/>
</dbReference>
<evidence type="ECO:0000256" key="2">
    <source>
        <dbReference type="ARBA" id="ARBA00022670"/>
    </source>
</evidence>
<dbReference type="GO" id="GO:0051603">
    <property type="term" value="P:proteolysis involved in protein catabolic process"/>
    <property type="evidence" value="ECO:0007669"/>
    <property type="project" value="TreeGrafter"/>
</dbReference>
<reference evidence="9" key="1">
    <citation type="submission" date="2020-12" db="EMBL/GenBank/DDBJ databases">
        <title>The genome sequence of Inhella sp. 4Y17.</title>
        <authorList>
            <person name="Liu Y."/>
        </authorList>
    </citation>
    <scope>NUCLEOTIDE SEQUENCE</scope>
    <source>
        <strain evidence="9">4Y10</strain>
    </source>
</reference>
<name>A0A931N9W8_9BURK</name>
<dbReference type="InterPro" id="IPR051156">
    <property type="entry name" value="Mito/Outer_Membr_Metalloprot"/>
</dbReference>
<dbReference type="Proteomes" id="UP000620139">
    <property type="component" value="Unassembled WGS sequence"/>
</dbReference>
<evidence type="ECO:0000256" key="6">
    <source>
        <dbReference type="ARBA" id="ARBA00023049"/>
    </source>
</evidence>
<dbReference type="Pfam" id="PF01435">
    <property type="entry name" value="Peptidase_M48"/>
    <property type="match status" value="1"/>
</dbReference>
<evidence type="ECO:0000256" key="4">
    <source>
        <dbReference type="ARBA" id="ARBA00022801"/>
    </source>
</evidence>
<dbReference type="PANTHER" id="PTHR22726">
    <property type="entry name" value="METALLOENDOPEPTIDASE OMA1"/>
    <property type="match status" value="1"/>
</dbReference>
<dbReference type="GO" id="GO:0016020">
    <property type="term" value="C:membrane"/>
    <property type="evidence" value="ECO:0007669"/>
    <property type="project" value="TreeGrafter"/>
</dbReference>
<feature type="chain" id="PRO_5037243039" evidence="7">
    <location>
        <begin position="30"/>
        <end position="530"/>
    </location>
</feature>
<evidence type="ECO:0000259" key="8">
    <source>
        <dbReference type="Pfam" id="PF01435"/>
    </source>
</evidence>
<dbReference type="Gene3D" id="3.30.2010.10">
    <property type="entry name" value="Metalloproteases ('zincins'), catalytic domain"/>
    <property type="match status" value="1"/>
</dbReference>